<dbReference type="AlphaFoldDB" id="A0A9P8TJF2"/>
<reference evidence="1" key="1">
    <citation type="journal article" date="2021" name="Open Biol.">
        <title>Shared evolutionary footprints suggest mitochondrial oxidative damage underlies multiple complex I losses in fungi.</title>
        <authorList>
            <person name="Schikora-Tamarit M.A."/>
            <person name="Marcet-Houben M."/>
            <person name="Nosek J."/>
            <person name="Gabaldon T."/>
        </authorList>
    </citation>
    <scope>NUCLEOTIDE SEQUENCE</scope>
    <source>
        <strain evidence="1">CBS2887</strain>
    </source>
</reference>
<accession>A0A9P8TJF2</accession>
<keyword evidence="2" id="KW-1185">Reference proteome</keyword>
<reference evidence="1" key="2">
    <citation type="submission" date="2021-01" db="EMBL/GenBank/DDBJ databases">
        <authorList>
            <person name="Schikora-Tamarit M.A."/>
        </authorList>
    </citation>
    <scope>NUCLEOTIDE SEQUENCE</scope>
    <source>
        <strain evidence="1">CBS2887</strain>
    </source>
</reference>
<organism evidence="1 2">
    <name type="scientific">Wickerhamomyces pijperi</name>
    <name type="common">Yeast</name>
    <name type="synonym">Pichia pijperi</name>
    <dbReference type="NCBI Taxonomy" id="599730"/>
    <lineage>
        <taxon>Eukaryota</taxon>
        <taxon>Fungi</taxon>
        <taxon>Dikarya</taxon>
        <taxon>Ascomycota</taxon>
        <taxon>Saccharomycotina</taxon>
        <taxon>Saccharomycetes</taxon>
        <taxon>Phaffomycetales</taxon>
        <taxon>Wickerhamomycetaceae</taxon>
        <taxon>Wickerhamomyces</taxon>
    </lineage>
</organism>
<dbReference type="Proteomes" id="UP000774326">
    <property type="component" value="Unassembled WGS sequence"/>
</dbReference>
<name>A0A9P8TJF2_WICPI</name>
<dbReference type="OrthoDB" id="7916205at2759"/>
<dbReference type="PANTHER" id="PTHR37449:SF1">
    <property type="entry name" value="OS02G0159950 PROTEIN"/>
    <property type="match status" value="1"/>
</dbReference>
<evidence type="ECO:0000313" key="1">
    <source>
        <dbReference type="EMBL" id="KAH3680541.1"/>
    </source>
</evidence>
<gene>
    <name evidence="1" type="ORF">WICPIJ_008232</name>
</gene>
<comment type="caution">
    <text evidence="1">The sequence shown here is derived from an EMBL/GenBank/DDBJ whole genome shotgun (WGS) entry which is preliminary data.</text>
</comment>
<dbReference type="PANTHER" id="PTHR37449">
    <property type="match status" value="1"/>
</dbReference>
<dbReference type="EMBL" id="JAEUBG010004717">
    <property type="protein sequence ID" value="KAH3680541.1"/>
    <property type="molecule type" value="Genomic_DNA"/>
</dbReference>
<sequence length="118" mass="12524">MASISSMKIIQGSCSLAYANISLINLADSPMYLSTMADAGEKMKLAPMVAAVALAKRVLPVPGGPYKRTPFGGLIPTLWNNSGFFKGNSMTSLSSRTCSFNPPIVLKFTSSCLKVVML</sequence>
<evidence type="ECO:0000313" key="2">
    <source>
        <dbReference type="Proteomes" id="UP000774326"/>
    </source>
</evidence>
<protein>
    <submittedName>
        <fullName evidence="1">Uncharacterized protein</fullName>
    </submittedName>
</protein>
<proteinExistence type="predicted"/>